<evidence type="ECO:0000256" key="8">
    <source>
        <dbReference type="ARBA" id="ARBA00022989"/>
    </source>
</evidence>
<name>A0ABN8PG05_9CNID</name>
<feature type="transmembrane region" description="Helical" evidence="13">
    <location>
        <begin position="416"/>
        <end position="436"/>
    </location>
</feature>
<proteinExistence type="predicted"/>
<evidence type="ECO:0000256" key="7">
    <source>
        <dbReference type="ARBA" id="ARBA00022958"/>
    </source>
</evidence>
<dbReference type="Pfam" id="PF00520">
    <property type="entry name" value="Ion_trans"/>
    <property type="match status" value="1"/>
</dbReference>
<dbReference type="PRINTS" id="PR00169">
    <property type="entry name" value="KCHANNEL"/>
</dbReference>
<dbReference type="SUPFAM" id="SSF81324">
    <property type="entry name" value="Voltage-gated potassium channels"/>
    <property type="match status" value="1"/>
</dbReference>
<evidence type="ECO:0000256" key="4">
    <source>
        <dbReference type="ARBA" id="ARBA00022692"/>
    </source>
</evidence>
<dbReference type="SUPFAM" id="SSF54695">
    <property type="entry name" value="POZ domain"/>
    <property type="match status" value="1"/>
</dbReference>
<feature type="transmembrane region" description="Helical" evidence="13">
    <location>
        <begin position="253"/>
        <end position="273"/>
    </location>
</feature>
<feature type="transmembrane region" description="Helical" evidence="13">
    <location>
        <begin position="219"/>
        <end position="241"/>
    </location>
</feature>
<dbReference type="InterPro" id="IPR027359">
    <property type="entry name" value="Volt_channel_dom_sf"/>
</dbReference>
<evidence type="ECO:0000256" key="12">
    <source>
        <dbReference type="SAM" id="MobiDB-lite"/>
    </source>
</evidence>
<sequence length="648" mass="73210">MDKQAQKRRHASVVRTLIHFGKMRIKKKPRHEKHKSPRPGPLIRRILLNSAQVVATPSIMSLQRLNATNINRIAVNVGGTKYEIAKKNLEKFPDTLLGSDRKNFFYDKDRMEYFFDRDPVIFKSIAEFYRVGSFHVSSPTAICMEEILDELAFFGIPQHHVSDCCCEHIILGDEEQEKMKKQEEAVESSKHAKKQGLWTARERLWEFLTNTKSSKASAIFGYLFGAVVALNISAIVAETVPTKSGKKQREVHPTIFFGIDSFCVAIFTVEYIARLYSAPNRFEFARDMSNIIDLLGIIPYYTGIVEHGVQSHNPVLGFFVTVFRTFRVFRVTKLARHSERFQNLILSVKGAATELGGILFSFLALMVTFSSMMYYFERKEEDTKFISIPAAFWYTLVTMTTLGYGDIVPSTLNGQLLGAACALMGVVLLSLPVPIIERQLNEFARKPKPKTDDTVARLAASVPLLTHDSCPKHNGYKRKTRLVRVPDSRTTSMLVEVDNSFDSTTDSSGTSFKSSFGSLHDINKVSEPLIEEQDFPDVNGNQNMSSRDARRRHKNWHGNGDVSTGVGDGIFTDSRDSSQYFPVCRQLTNSSSDEAVEEEKTPSESFGEDDEEKEMIPMKKLRHHRSFDPSKFLHVAAPRNCHSVGDLA</sequence>
<gene>
    <name evidence="16" type="ORF">PLOB_00043224</name>
</gene>
<evidence type="ECO:0000256" key="2">
    <source>
        <dbReference type="ARBA" id="ARBA00022448"/>
    </source>
</evidence>
<feature type="region of interest" description="Disordered" evidence="12">
    <location>
        <begin position="587"/>
        <end position="614"/>
    </location>
</feature>
<protein>
    <recommendedName>
        <fullName evidence="18">BTB domain-containing protein</fullName>
    </recommendedName>
</protein>
<comment type="caution">
    <text evidence="16">The sequence shown here is derived from an EMBL/GenBank/DDBJ whole genome shotgun (WGS) entry which is preliminary data.</text>
</comment>
<evidence type="ECO:0000313" key="17">
    <source>
        <dbReference type="Proteomes" id="UP001159405"/>
    </source>
</evidence>
<evidence type="ECO:0000256" key="6">
    <source>
        <dbReference type="ARBA" id="ARBA00022882"/>
    </source>
</evidence>
<evidence type="ECO:0000256" key="9">
    <source>
        <dbReference type="ARBA" id="ARBA00023065"/>
    </source>
</evidence>
<evidence type="ECO:0000256" key="13">
    <source>
        <dbReference type="SAM" id="Phobius"/>
    </source>
</evidence>
<dbReference type="Proteomes" id="UP001159405">
    <property type="component" value="Unassembled WGS sequence"/>
</dbReference>
<feature type="transmembrane region" description="Helical" evidence="13">
    <location>
        <begin position="355"/>
        <end position="376"/>
    </location>
</feature>
<keyword evidence="10 13" id="KW-0472">Membrane</keyword>
<evidence type="ECO:0000313" key="16">
    <source>
        <dbReference type="EMBL" id="CAH3143090.1"/>
    </source>
</evidence>
<evidence type="ECO:0000256" key="10">
    <source>
        <dbReference type="ARBA" id="ARBA00023136"/>
    </source>
</evidence>
<dbReference type="InterPro" id="IPR005821">
    <property type="entry name" value="Ion_trans_dom"/>
</dbReference>
<accession>A0ABN8PG05</accession>
<evidence type="ECO:0000259" key="15">
    <source>
        <dbReference type="Pfam" id="PF02214"/>
    </source>
</evidence>
<evidence type="ECO:0000256" key="1">
    <source>
        <dbReference type="ARBA" id="ARBA00004141"/>
    </source>
</evidence>
<dbReference type="InterPro" id="IPR003131">
    <property type="entry name" value="T1-type_BTB"/>
</dbReference>
<dbReference type="PANTHER" id="PTHR11537:SF105">
    <property type="entry name" value="POTASSIUM VOLTAGE-GATED CHANNEL PROTEIN SHAL"/>
    <property type="match status" value="1"/>
</dbReference>
<comment type="subcellular location">
    <subcellularLocation>
        <location evidence="1">Membrane</location>
        <topology evidence="1">Multi-pass membrane protein</topology>
    </subcellularLocation>
</comment>
<evidence type="ECO:0000259" key="14">
    <source>
        <dbReference type="Pfam" id="PF00520"/>
    </source>
</evidence>
<dbReference type="PRINTS" id="PR01491">
    <property type="entry name" value="KVCHANNEL"/>
</dbReference>
<keyword evidence="3" id="KW-0633">Potassium transport</keyword>
<dbReference type="PANTHER" id="PTHR11537">
    <property type="entry name" value="VOLTAGE-GATED POTASSIUM CHANNEL"/>
    <property type="match status" value="1"/>
</dbReference>
<feature type="domain" description="Potassium channel tetramerisation-type BTB" evidence="15">
    <location>
        <begin position="73"/>
        <end position="164"/>
    </location>
</feature>
<evidence type="ECO:0008006" key="18">
    <source>
        <dbReference type="Google" id="ProtNLM"/>
    </source>
</evidence>
<dbReference type="Gene3D" id="3.30.710.10">
    <property type="entry name" value="Potassium Channel Kv1.1, Chain A"/>
    <property type="match status" value="1"/>
</dbReference>
<keyword evidence="9" id="KW-0406">Ion transport</keyword>
<evidence type="ECO:0000256" key="11">
    <source>
        <dbReference type="ARBA" id="ARBA00023303"/>
    </source>
</evidence>
<evidence type="ECO:0000256" key="3">
    <source>
        <dbReference type="ARBA" id="ARBA00022538"/>
    </source>
</evidence>
<dbReference type="InterPro" id="IPR003968">
    <property type="entry name" value="K_chnl_volt-dep_Kv"/>
</dbReference>
<organism evidence="16 17">
    <name type="scientific">Porites lobata</name>
    <dbReference type="NCBI Taxonomy" id="104759"/>
    <lineage>
        <taxon>Eukaryota</taxon>
        <taxon>Metazoa</taxon>
        <taxon>Cnidaria</taxon>
        <taxon>Anthozoa</taxon>
        <taxon>Hexacorallia</taxon>
        <taxon>Scleractinia</taxon>
        <taxon>Fungiina</taxon>
        <taxon>Poritidae</taxon>
        <taxon>Porites</taxon>
    </lineage>
</organism>
<keyword evidence="8 13" id="KW-1133">Transmembrane helix</keyword>
<evidence type="ECO:0000256" key="5">
    <source>
        <dbReference type="ARBA" id="ARBA00022826"/>
    </source>
</evidence>
<dbReference type="Pfam" id="PF02214">
    <property type="entry name" value="BTB_2"/>
    <property type="match status" value="1"/>
</dbReference>
<feature type="domain" description="Ion transport" evidence="14">
    <location>
        <begin position="218"/>
        <end position="444"/>
    </location>
</feature>
<dbReference type="InterPro" id="IPR028325">
    <property type="entry name" value="VG_K_chnl"/>
</dbReference>
<dbReference type="EMBL" id="CALNXK010000070">
    <property type="protein sequence ID" value="CAH3143090.1"/>
    <property type="molecule type" value="Genomic_DNA"/>
</dbReference>
<keyword evidence="6" id="KW-0851">Voltage-gated channel</keyword>
<keyword evidence="11" id="KW-0407">Ion channel</keyword>
<dbReference type="Gene3D" id="1.20.120.350">
    <property type="entry name" value="Voltage-gated potassium channels. Chain C"/>
    <property type="match status" value="1"/>
</dbReference>
<reference evidence="16 17" key="1">
    <citation type="submission" date="2022-05" db="EMBL/GenBank/DDBJ databases">
        <authorList>
            <consortium name="Genoscope - CEA"/>
            <person name="William W."/>
        </authorList>
    </citation>
    <scope>NUCLEOTIDE SEQUENCE [LARGE SCALE GENOMIC DNA]</scope>
</reference>
<dbReference type="Gene3D" id="1.10.287.70">
    <property type="match status" value="1"/>
</dbReference>
<keyword evidence="4 13" id="KW-0812">Transmembrane</keyword>
<keyword evidence="7" id="KW-0630">Potassium</keyword>
<keyword evidence="17" id="KW-1185">Reference proteome</keyword>
<keyword evidence="2" id="KW-0813">Transport</keyword>
<feature type="transmembrane region" description="Helical" evidence="13">
    <location>
        <begin position="385"/>
        <end position="404"/>
    </location>
</feature>
<keyword evidence="5" id="KW-0631">Potassium channel</keyword>
<dbReference type="InterPro" id="IPR011333">
    <property type="entry name" value="SKP1/BTB/POZ_sf"/>
</dbReference>